<proteinExistence type="inferred from homology"/>
<dbReference type="PANTHER" id="PTHR14503:SF4">
    <property type="entry name" value="LARGE RIBOSOMAL SUBUNIT PROTEIN BL34M"/>
    <property type="match status" value="1"/>
</dbReference>
<sequence>MSKGKRTYQPSKRKRVRKFGFRARMADFGGRAVLARRRAKGRHSLTVSDEKKSY</sequence>
<evidence type="ECO:0000256" key="4">
    <source>
        <dbReference type="ARBA" id="ARBA00035177"/>
    </source>
</evidence>
<dbReference type="EMBL" id="JAATLK010000001">
    <property type="protein sequence ID" value="NIZ46902.1"/>
    <property type="molecule type" value="Genomic_DNA"/>
</dbReference>
<dbReference type="Gene3D" id="1.10.287.3980">
    <property type="match status" value="1"/>
</dbReference>
<accession>A0A968GD65</accession>
<keyword evidence="2 5" id="KW-0689">Ribosomal protein</keyword>
<name>A0A968GD65_9SPIO</name>
<evidence type="ECO:0000256" key="5">
    <source>
        <dbReference type="HAMAP-Rule" id="MF_00391"/>
    </source>
</evidence>
<dbReference type="InterPro" id="IPR020939">
    <property type="entry name" value="Ribosomal_bL34_CS"/>
</dbReference>
<dbReference type="Pfam" id="PF00468">
    <property type="entry name" value="Ribosomal_L34"/>
    <property type="match status" value="1"/>
</dbReference>
<evidence type="ECO:0000256" key="1">
    <source>
        <dbReference type="ARBA" id="ARBA00010111"/>
    </source>
</evidence>
<dbReference type="NCBIfam" id="TIGR01030">
    <property type="entry name" value="rpmH_bact"/>
    <property type="match status" value="1"/>
</dbReference>
<protein>
    <recommendedName>
        <fullName evidence="4 5">Large ribosomal subunit protein bL34</fullName>
    </recommendedName>
</protein>
<dbReference type="GO" id="GO:0006412">
    <property type="term" value="P:translation"/>
    <property type="evidence" value="ECO:0007669"/>
    <property type="project" value="UniProtKB-UniRule"/>
</dbReference>
<evidence type="ECO:0000256" key="3">
    <source>
        <dbReference type="ARBA" id="ARBA00023274"/>
    </source>
</evidence>
<gene>
    <name evidence="5 6" type="primary">rpmH</name>
    <name evidence="6" type="ORF">HCT46_03095</name>
</gene>
<dbReference type="RefSeq" id="WP_167694936.1">
    <property type="nucleotide sequence ID" value="NZ_CP118168.1"/>
</dbReference>
<dbReference type="FunFam" id="1.10.287.3980:FF:000001">
    <property type="entry name" value="Mitochondrial ribosomal protein L34"/>
    <property type="match status" value="1"/>
</dbReference>
<dbReference type="InterPro" id="IPR000271">
    <property type="entry name" value="Ribosomal_bL34"/>
</dbReference>
<evidence type="ECO:0000313" key="6">
    <source>
        <dbReference type="EMBL" id="NIZ46902.1"/>
    </source>
</evidence>
<dbReference type="PANTHER" id="PTHR14503">
    <property type="entry name" value="MITOCHONDRIAL RIBOSOMAL PROTEIN 34 FAMILY MEMBER"/>
    <property type="match status" value="1"/>
</dbReference>
<comment type="similarity">
    <text evidence="1 5">Belongs to the bacterial ribosomal protein bL34 family.</text>
</comment>
<organism evidence="6 7">
    <name type="scientific">Entomospira nematocerorum</name>
    <dbReference type="NCBI Taxonomy" id="2719987"/>
    <lineage>
        <taxon>Bacteria</taxon>
        <taxon>Pseudomonadati</taxon>
        <taxon>Spirochaetota</taxon>
        <taxon>Spirochaetia</taxon>
        <taxon>Spirochaetales</taxon>
        <taxon>Spirochaetaceae</taxon>
        <taxon>Entomospira</taxon>
    </lineage>
</organism>
<keyword evidence="7" id="KW-1185">Reference proteome</keyword>
<dbReference type="GO" id="GO:0003735">
    <property type="term" value="F:structural constituent of ribosome"/>
    <property type="evidence" value="ECO:0007669"/>
    <property type="project" value="InterPro"/>
</dbReference>
<reference evidence="6" key="1">
    <citation type="submission" date="2020-03" db="EMBL/GenBank/DDBJ databases">
        <title>Spirochaetal bacteria isolated from arthropods constitute a novel genus Entomospira genus novum within the order Spirochaetales.</title>
        <authorList>
            <person name="Grana-Miraglia L."/>
            <person name="Sikutova S."/>
            <person name="Fingerle V."/>
            <person name="Sing A."/>
            <person name="Castillo-Ramirez S."/>
            <person name="Margos G."/>
            <person name="Rudolf I."/>
        </authorList>
    </citation>
    <scope>NUCLEOTIDE SEQUENCE</scope>
    <source>
        <strain evidence="6">BR208</strain>
    </source>
</reference>
<evidence type="ECO:0000256" key="2">
    <source>
        <dbReference type="ARBA" id="ARBA00022980"/>
    </source>
</evidence>
<dbReference type="Proteomes" id="UP000752013">
    <property type="component" value="Unassembled WGS sequence"/>
</dbReference>
<dbReference type="GO" id="GO:0005840">
    <property type="term" value="C:ribosome"/>
    <property type="evidence" value="ECO:0007669"/>
    <property type="project" value="UniProtKB-KW"/>
</dbReference>
<dbReference type="HAMAP" id="MF_00391">
    <property type="entry name" value="Ribosomal_bL34"/>
    <property type="match status" value="1"/>
</dbReference>
<evidence type="ECO:0000313" key="7">
    <source>
        <dbReference type="Proteomes" id="UP000752013"/>
    </source>
</evidence>
<comment type="caution">
    <text evidence="6">The sequence shown here is derived from an EMBL/GenBank/DDBJ whole genome shotgun (WGS) entry which is preliminary data.</text>
</comment>
<keyword evidence="3 5" id="KW-0687">Ribonucleoprotein</keyword>
<dbReference type="PROSITE" id="PS00784">
    <property type="entry name" value="RIBOSOMAL_L34"/>
    <property type="match status" value="1"/>
</dbReference>
<dbReference type="AlphaFoldDB" id="A0A968GD65"/>
<dbReference type="GO" id="GO:1990904">
    <property type="term" value="C:ribonucleoprotein complex"/>
    <property type="evidence" value="ECO:0007669"/>
    <property type="project" value="UniProtKB-KW"/>
</dbReference>